<dbReference type="PANTHER" id="PTHR33112">
    <property type="entry name" value="DOMAIN PROTEIN, PUTATIVE-RELATED"/>
    <property type="match status" value="1"/>
</dbReference>
<dbReference type="PANTHER" id="PTHR33112:SF16">
    <property type="entry name" value="HETEROKARYON INCOMPATIBILITY DOMAIN-CONTAINING PROTEIN"/>
    <property type="match status" value="1"/>
</dbReference>
<name>A0A2J6PLG7_9HELO</name>
<sequence>MDPDKTSSGDQSLRKRGKRILGAPFNAVGTLLGTKSKEARKSLKAPAELQGSDGTWSSGGPGSSAPAEFLTKMPDPSWIDIEMIGYWLKKCDMEHGENCRRPFGDPSGLRKPQWLIDVKRKCLTSAEPEHRYACLSYVWGGASTLKTGKDNLESLLGDESLTTHWDEIPKTIRNTIDLVDQLGIQYLWVDCMCIIQDDKDSKHDQIQAMSGIYANAYVTIIAANGWDANHGLRGIQGVTEPRQLSTFLKSDLEETL</sequence>
<proteinExistence type="predicted"/>
<evidence type="ECO:0000313" key="3">
    <source>
        <dbReference type="EMBL" id="PMD14867.1"/>
    </source>
</evidence>
<dbReference type="STRING" id="1745343.A0A2J6PLG7"/>
<evidence type="ECO:0000313" key="4">
    <source>
        <dbReference type="Proteomes" id="UP000235672"/>
    </source>
</evidence>
<accession>A0A2J6PLG7</accession>
<evidence type="ECO:0000259" key="2">
    <source>
        <dbReference type="Pfam" id="PF06985"/>
    </source>
</evidence>
<reference evidence="3 4" key="1">
    <citation type="submission" date="2016-05" db="EMBL/GenBank/DDBJ databases">
        <title>A degradative enzymes factory behind the ericoid mycorrhizal symbiosis.</title>
        <authorList>
            <consortium name="DOE Joint Genome Institute"/>
            <person name="Martino E."/>
            <person name="Morin E."/>
            <person name="Grelet G."/>
            <person name="Kuo A."/>
            <person name="Kohler A."/>
            <person name="Daghino S."/>
            <person name="Barry K."/>
            <person name="Choi C."/>
            <person name="Cichocki N."/>
            <person name="Clum A."/>
            <person name="Copeland A."/>
            <person name="Hainaut M."/>
            <person name="Haridas S."/>
            <person name="Labutti K."/>
            <person name="Lindquist E."/>
            <person name="Lipzen A."/>
            <person name="Khouja H.-R."/>
            <person name="Murat C."/>
            <person name="Ohm R."/>
            <person name="Olson A."/>
            <person name="Spatafora J."/>
            <person name="Veneault-Fourrey C."/>
            <person name="Henrissat B."/>
            <person name="Grigoriev I."/>
            <person name="Martin F."/>
            <person name="Perotto S."/>
        </authorList>
    </citation>
    <scope>NUCLEOTIDE SEQUENCE [LARGE SCALE GENOMIC DNA]</scope>
    <source>
        <strain evidence="3 4">UAMH 7357</strain>
    </source>
</reference>
<dbReference type="Proteomes" id="UP000235672">
    <property type="component" value="Unassembled WGS sequence"/>
</dbReference>
<gene>
    <name evidence="3" type="ORF">NA56DRAFT_710554</name>
</gene>
<evidence type="ECO:0000256" key="1">
    <source>
        <dbReference type="SAM" id="MobiDB-lite"/>
    </source>
</evidence>
<feature type="region of interest" description="Disordered" evidence="1">
    <location>
        <begin position="37"/>
        <end position="68"/>
    </location>
</feature>
<dbReference type="AlphaFoldDB" id="A0A2J6PLG7"/>
<dbReference type="Pfam" id="PF06985">
    <property type="entry name" value="HET"/>
    <property type="match status" value="1"/>
</dbReference>
<organism evidence="3 4">
    <name type="scientific">Hyaloscypha hepaticicola</name>
    <dbReference type="NCBI Taxonomy" id="2082293"/>
    <lineage>
        <taxon>Eukaryota</taxon>
        <taxon>Fungi</taxon>
        <taxon>Dikarya</taxon>
        <taxon>Ascomycota</taxon>
        <taxon>Pezizomycotina</taxon>
        <taxon>Leotiomycetes</taxon>
        <taxon>Helotiales</taxon>
        <taxon>Hyaloscyphaceae</taxon>
        <taxon>Hyaloscypha</taxon>
    </lineage>
</organism>
<dbReference type="InterPro" id="IPR010730">
    <property type="entry name" value="HET"/>
</dbReference>
<keyword evidence="4" id="KW-1185">Reference proteome</keyword>
<dbReference type="OrthoDB" id="5135333at2759"/>
<feature type="domain" description="Heterokaryon incompatibility" evidence="2">
    <location>
        <begin position="132"/>
        <end position="247"/>
    </location>
</feature>
<dbReference type="EMBL" id="KZ613518">
    <property type="protein sequence ID" value="PMD14867.1"/>
    <property type="molecule type" value="Genomic_DNA"/>
</dbReference>
<protein>
    <submittedName>
        <fullName evidence="3">HET-domain-containing protein</fullName>
    </submittedName>
</protein>